<dbReference type="EMBL" id="NEXC01000127">
    <property type="protein sequence ID" value="PSN81873.1"/>
    <property type="molecule type" value="Genomic_DNA"/>
</dbReference>
<accession>A0A2R6A6E4</accession>
<evidence type="ECO:0008006" key="6">
    <source>
        <dbReference type="Google" id="ProtNLM"/>
    </source>
</evidence>
<evidence type="ECO:0000256" key="1">
    <source>
        <dbReference type="ARBA" id="ARBA00022617"/>
    </source>
</evidence>
<keyword evidence="3" id="KW-0408">Iron</keyword>
<dbReference type="Proteomes" id="UP000240880">
    <property type="component" value="Unassembled WGS sequence"/>
</dbReference>
<gene>
    <name evidence="4" type="ORF">B9Q01_09670</name>
</gene>
<dbReference type="GO" id="GO:0016491">
    <property type="term" value="F:oxidoreductase activity"/>
    <property type="evidence" value="ECO:0007669"/>
    <property type="project" value="InterPro"/>
</dbReference>
<name>A0A2R6A6E4_9ARCH</name>
<evidence type="ECO:0000313" key="5">
    <source>
        <dbReference type="Proteomes" id="UP000240880"/>
    </source>
</evidence>
<keyword evidence="2" id="KW-0479">Metal-binding</keyword>
<evidence type="ECO:0000256" key="2">
    <source>
        <dbReference type="ARBA" id="ARBA00022723"/>
    </source>
</evidence>
<dbReference type="Pfam" id="PF06778">
    <property type="entry name" value="Chlor_dismutase"/>
    <property type="match status" value="1"/>
</dbReference>
<protein>
    <recommendedName>
        <fullName evidence="6">Chlorite dismutase</fullName>
    </recommendedName>
</protein>
<dbReference type="GO" id="GO:0020037">
    <property type="term" value="F:heme binding"/>
    <property type="evidence" value="ECO:0007669"/>
    <property type="project" value="InterPro"/>
</dbReference>
<dbReference type="GO" id="GO:0046872">
    <property type="term" value="F:metal ion binding"/>
    <property type="evidence" value="ECO:0007669"/>
    <property type="project" value="UniProtKB-KW"/>
</dbReference>
<evidence type="ECO:0000313" key="4">
    <source>
        <dbReference type="EMBL" id="PSN81873.1"/>
    </source>
</evidence>
<proteinExistence type="predicted"/>
<dbReference type="SUPFAM" id="SSF54909">
    <property type="entry name" value="Dimeric alpha+beta barrel"/>
    <property type="match status" value="1"/>
</dbReference>
<comment type="caution">
    <text evidence="4">The sequence shown here is derived from an EMBL/GenBank/DDBJ whole genome shotgun (WGS) entry which is preliminary data.</text>
</comment>
<evidence type="ECO:0000256" key="3">
    <source>
        <dbReference type="ARBA" id="ARBA00023004"/>
    </source>
</evidence>
<dbReference type="InterPro" id="IPR011008">
    <property type="entry name" value="Dimeric_a/b-barrel"/>
</dbReference>
<keyword evidence="1" id="KW-0349">Heme</keyword>
<dbReference type="PANTHER" id="PTHR36843">
    <property type="entry name" value="HEME-DEPENDENT PEROXIDASE YWFI-RELATED"/>
    <property type="match status" value="1"/>
</dbReference>
<dbReference type="AlphaFoldDB" id="A0A2R6A6E4"/>
<reference evidence="4 5" key="1">
    <citation type="submission" date="2017-04" db="EMBL/GenBank/DDBJ databases">
        <title>Novel microbial lineages endemic to geothermal iron-oxide mats fill important gaps in the evolutionary history of Archaea.</title>
        <authorList>
            <person name="Jay Z.J."/>
            <person name="Beam J.P."/>
            <person name="Dlakic M."/>
            <person name="Rusch D.B."/>
            <person name="Kozubal M.A."/>
            <person name="Inskeep W.P."/>
        </authorList>
    </citation>
    <scope>NUCLEOTIDE SEQUENCE [LARGE SCALE GENOMIC DNA]</scope>
    <source>
        <strain evidence="4">OSP_D</strain>
    </source>
</reference>
<dbReference type="InterPro" id="IPR010644">
    <property type="entry name" value="ChdC/CLD"/>
</dbReference>
<dbReference type="PANTHER" id="PTHR36843:SF1">
    <property type="entry name" value="COPROHEME DECARBOXYLASE"/>
    <property type="match status" value="1"/>
</dbReference>
<dbReference type="Gene3D" id="3.30.70.1030">
    <property type="entry name" value="Apc35880, domain 1"/>
    <property type="match status" value="2"/>
</dbReference>
<sequence length="226" mass="26338">MMVLTYALEPEWWQSEPIFRSRVVARLKQLMRFDAKEPFFRRSYKSLRHDCDLIFWLASRDVEALADFKLAINKSVLGFAQPSFSMLSLYEDSPYLKPKMKLSETLSGEPLKYFIAYPMSKDPEWYLLDFEERRKLIAEHIGIARAHPEAKGIRSYTTYSFGLGDQEFVVLYETDSLIAWSHVTQKLREAKARKWITEEAPIFVGITSDLSFLDPGSESSRQENIV</sequence>
<organism evidence="4 5">
    <name type="scientific">Candidatus Marsarchaeota G1 archaeon OSP_D</name>
    <dbReference type="NCBI Taxonomy" id="1978155"/>
    <lineage>
        <taxon>Archaea</taxon>
        <taxon>Candidatus Marsarchaeota</taxon>
        <taxon>Candidatus Marsarchaeota group 1</taxon>
    </lineage>
</organism>